<feature type="signal peptide" evidence="13">
    <location>
        <begin position="1"/>
        <end position="20"/>
    </location>
</feature>
<sequence>MENILRILIIFAFLSLLVDAAVSIPPADRHNYHIRGENASPSATVRMRSTFSLQGNTFAKFLNKLNKKPTKDVDGVLEKLANFKSSGKTKISKFMKVLQDLHSERKQSLSQRGLRAFGDCFVMTTDTIDQMKSSAEILKGVKILKSGFSSLNATQKLQLFNLFSAAQTNVATCIDGFSHSHADKKSQADILKSDLMVLHHAAGFWLSVVDALKVKEAETEIVPPGEQWPAWLSDEEWKMLVFRNPKVVFATVDKNGDYKTVSDAVNALREKISGTPSLGKRYVIRIKAGKYMENVVIPKDMKNLTFIGDGSDKTFIIASQNVVDGNTTFNSATVGVAGDGFLASGITFENTAGPLKNQAVALRVNADRAAFYRCRMIGYQNTLYVHSFRQFYKTCTIRGTVDFIFGNAAAFLYNCYIEARVPKPGQINTITAQGSDNSKQNTGIVIYRSRITAETDAKEKFTTYLGRPWGKYSRTVVMHTEISDVIDPAGWSEWKGKFALDTLFYAEYKNTGAGAGTEGRVQWDGIRALKEEEVKPFTLGKFIGAFSRNHQDIVVYRPTWLSFSCREDDCLNRDLPSKANKFESFFTQLYCVTLAASGELICKDFFLYSEKNQYGIFATSTAQIPVAVLMLISATDRHRQSTDHPIKFILRRQPNTLKFKIKPGPEAGNSDTRTKKISSFLFHPILPLAISVQQTLFLQPAVVNIHFRR</sequence>
<evidence type="ECO:0000256" key="13">
    <source>
        <dbReference type="RuleBase" id="RU000589"/>
    </source>
</evidence>
<dbReference type="SUPFAM" id="SSF101148">
    <property type="entry name" value="Plant invertase/pectin methylesterase inhibitor"/>
    <property type="match status" value="1"/>
</dbReference>
<dbReference type="Pfam" id="PF09737">
    <property type="entry name" value="Det1"/>
    <property type="match status" value="1"/>
</dbReference>
<feature type="chain" id="PRO_5036517946" description="Pectinesterase" evidence="13">
    <location>
        <begin position="21"/>
        <end position="709"/>
    </location>
</feature>
<dbReference type="InterPro" id="IPR033131">
    <property type="entry name" value="Pectinesterase_Asp_AS"/>
</dbReference>
<keyword evidence="7" id="KW-0964">Secreted</keyword>
<dbReference type="AlphaFoldDB" id="A0A8X8W266"/>
<evidence type="ECO:0000259" key="15">
    <source>
        <dbReference type="Pfam" id="PF04043"/>
    </source>
</evidence>
<feature type="domain" description="Pectinesterase catalytic" evidence="14">
    <location>
        <begin position="251"/>
        <end position="544"/>
    </location>
</feature>
<evidence type="ECO:0000259" key="14">
    <source>
        <dbReference type="Pfam" id="PF01095"/>
    </source>
</evidence>
<comment type="similarity">
    <text evidence="4">In the C-terminal section; belongs to the pectinesterase family.</text>
</comment>
<evidence type="ECO:0000256" key="12">
    <source>
        <dbReference type="PROSITE-ProRule" id="PRU10040"/>
    </source>
</evidence>
<dbReference type="EC" id="3.1.1.11" evidence="5 13"/>
<protein>
    <recommendedName>
        <fullName evidence="5 13">Pectinesterase</fullName>
        <ecNumber evidence="5 13">3.1.1.11</ecNumber>
    </recommendedName>
</protein>
<evidence type="ECO:0000256" key="10">
    <source>
        <dbReference type="ARBA" id="ARBA00023316"/>
    </source>
</evidence>
<comment type="similarity">
    <text evidence="3">In the N-terminal section; belongs to the PMEI family.</text>
</comment>
<evidence type="ECO:0000256" key="7">
    <source>
        <dbReference type="ARBA" id="ARBA00022525"/>
    </source>
</evidence>
<dbReference type="PANTHER" id="PTHR31707">
    <property type="entry name" value="PECTINESTERASE"/>
    <property type="match status" value="1"/>
</dbReference>
<comment type="subcellular location">
    <subcellularLocation>
        <location evidence="1">Secreted</location>
        <location evidence="1">Cell wall</location>
    </subcellularLocation>
</comment>
<evidence type="ECO:0000256" key="8">
    <source>
        <dbReference type="ARBA" id="ARBA00022801"/>
    </source>
</evidence>
<evidence type="ECO:0000256" key="9">
    <source>
        <dbReference type="ARBA" id="ARBA00023085"/>
    </source>
</evidence>
<dbReference type="InterPro" id="IPR006501">
    <property type="entry name" value="Pectinesterase_inhib_dom"/>
</dbReference>
<keyword evidence="13" id="KW-0732">Signal</keyword>
<evidence type="ECO:0000256" key="5">
    <source>
        <dbReference type="ARBA" id="ARBA00013229"/>
    </source>
</evidence>
<evidence type="ECO:0000313" key="17">
    <source>
        <dbReference type="Proteomes" id="UP000298416"/>
    </source>
</evidence>
<dbReference type="GO" id="GO:0042545">
    <property type="term" value="P:cell wall modification"/>
    <property type="evidence" value="ECO:0007669"/>
    <property type="project" value="UniProtKB-UniRule"/>
</dbReference>
<dbReference type="Pfam" id="PF04043">
    <property type="entry name" value="PMEI"/>
    <property type="match status" value="1"/>
</dbReference>
<evidence type="ECO:0000256" key="3">
    <source>
        <dbReference type="ARBA" id="ARBA00006027"/>
    </source>
</evidence>
<dbReference type="FunFam" id="2.160.20.10:FF:000029">
    <property type="entry name" value="Pectinesterase 4"/>
    <property type="match status" value="1"/>
</dbReference>
<evidence type="ECO:0000256" key="6">
    <source>
        <dbReference type="ARBA" id="ARBA00022512"/>
    </source>
</evidence>
<keyword evidence="17" id="KW-1185">Reference proteome</keyword>
<dbReference type="InterPro" id="IPR035513">
    <property type="entry name" value="Invertase/methylesterase_inhib"/>
</dbReference>
<dbReference type="EMBL" id="PNBA02000021">
    <property type="protein sequence ID" value="KAG6386663.1"/>
    <property type="molecule type" value="Genomic_DNA"/>
</dbReference>
<dbReference type="InterPro" id="IPR012334">
    <property type="entry name" value="Pectin_lyas_fold"/>
</dbReference>
<keyword evidence="6" id="KW-0134">Cell wall</keyword>
<dbReference type="InterPro" id="IPR011050">
    <property type="entry name" value="Pectin_lyase_fold/virulence"/>
</dbReference>
<organism evidence="16">
    <name type="scientific">Salvia splendens</name>
    <name type="common">Scarlet sage</name>
    <dbReference type="NCBI Taxonomy" id="180675"/>
    <lineage>
        <taxon>Eukaryota</taxon>
        <taxon>Viridiplantae</taxon>
        <taxon>Streptophyta</taxon>
        <taxon>Embryophyta</taxon>
        <taxon>Tracheophyta</taxon>
        <taxon>Spermatophyta</taxon>
        <taxon>Magnoliopsida</taxon>
        <taxon>eudicotyledons</taxon>
        <taxon>Gunneridae</taxon>
        <taxon>Pentapetalae</taxon>
        <taxon>asterids</taxon>
        <taxon>lamiids</taxon>
        <taxon>Lamiales</taxon>
        <taxon>Lamiaceae</taxon>
        <taxon>Nepetoideae</taxon>
        <taxon>Mentheae</taxon>
        <taxon>Salviinae</taxon>
        <taxon>Salvia</taxon>
        <taxon>Salvia subgen. Calosphace</taxon>
        <taxon>core Calosphace</taxon>
    </lineage>
</organism>
<dbReference type="GO" id="GO:0004857">
    <property type="term" value="F:enzyme inhibitor activity"/>
    <property type="evidence" value="ECO:0007669"/>
    <property type="project" value="InterPro"/>
</dbReference>
<dbReference type="InterPro" id="IPR019138">
    <property type="entry name" value="De-etiolated_protein_1_Det1"/>
</dbReference>
<reference evidence="16" key="2">
    <citation type="submission" date="2020-08" db="EMBL/GenBank/DDBJ databases">
        <title>Plant Genome Project.</title>
        <authorList>
            <person name="Zhang R.-G."/>
        </authorList>
    </citation>
    <scope>NUCLEOTIDE SEQUENCE</scope>
    <source>
        <strain evidence="16">Huo1</strain>
        <tissue evidence="16">Leaf</tissue>
    </source>
</reference>
<comment type="pathway">
    <text evidence="2 13">Glycan metabolism; pectin degradation; 2-dehydro-3-deoxy-D-gluconate from pectin: step 1/5.</text>
</comment>
<reference evidence="16" key="1">
    <citation type="submission" date="2018-01" db="EMBL/GenBank/DDBJ databases">
        <authorList>
            <person name="Mao J.F."/>
        </authorList>
    </citation>
    <scope>NUCLEOTIDE SEQUENCE</scope>
    <source>
        <strain evidence="16">Huo1</strain>
        <tissue evidence="16">Leaf</tissue>
    </source>
</reference>
<accession>A0A8X8W266</accession>
<evidence type="ECO:0000256" key="1">
    <source>
        <dbReference type="ARBA" id="ARBA00004191"/>
    </source>
</evidence>
<evidence type="ECO:0000256" key="4">
    <source>
        <dbReference type="ARBA" id="ARBA00007786"/>
    </source>
</evidence>
<comment type="caution">
    <text evidence="16">The sequence shown here is derived from an EMBL/GenBank/DDBJ whole genome shotgun (WGS) entry which is preliminary data.</text>
</comment>
<keyword evidence="9 13" id="KW-0063">Aspartyl esterase</keyword>
<dbReference type="GO" id="GO:0045490">
    <property type="term" value="P:pectin catabolic process"/>
    <property type="evidence" value="ECO:0007669"/>
    <property type="project" value="UniProtKB-UniRule"/>
</dbReference>
<comment type="catalytic activity">
    <reaction evidence="11 13">
        <text>[(1-&gt;4)-alpha-D-galacturonosyl methyl ester](n) + n H2O = [(1-&gt;4)-alpha-D-galacturonosyl](n) + n methanol + n H(+)</text>
        <dbReference type="Rhea" id="RHEA:22380"/>
        <dbReference type="Rhea" id="RHEA-COMP:14570"/>
        <dbReference type="Rhea" id="RHEA-COMP:14573"/>
        <dbReference type="ChEBI" id="CHEBI:15377"/>
        <dbReference type="ChEBI" id="CHEBI:15378"/>
        <dbReference type="ChEBI" id="CHEBI:17790"/>
        <dbReference type="ChEBI" id="CHEBI:140522"/>
        <dbReference type="ChEBI" id="CHEBI:140523"/>
        <dbReference type="EC" id="3.1.1.11"/>
    </reaction>
</comment>
<dbReference type="InterPro" id="IPR000070">
    <property type="entry name" value="Pectinesterase_cat"/>
</dbReference>
<dbReference type="SUPFAM" id="SSF51126">
    <property type="entry name" value="Pectin lyase-like"/>
    <property type="match status" value="1"/>
</dbReference>
<feature type="active site" evidence="12">
    <location>
        <position position="402"/>
    </location>
</feature>
<evidence type="ECO:0000256" key="2">
    <source>
        <dbReference type="ARBA" id="ARBA00005184"/>
    </source>
</evidence>
<keyword evidence="8 13" id="KW-0378">Hydrolase</keyword>
<evidence type="ECO:0000256" key="11">
    <source>
        <dbReference type="ARBA" id="ARBA00047928"/>
    </source>
</evidence>
<dbReference type="Pfam" id="PF01095">
    <property type="entry name" value="Pectinesterase"/>
    <property type="match status" value="1"/>
</dbReference>
<feature type="domain" description="Pectinesterase inhibitor" evidence="15">
    <location>
        <begin position="89"/>
        <end position="184"/>
    </location>
</feature>
<dbReference type="PROSITE" id="PS00503">
    <property type="entry name" value="PECTINESTERASE_2"/>
    <property type="match status" value="1"/>
</dbReference>
<name>A0A8X8W266_SALSN</name>
<keyword evidence="10" id="KW-0961">Cell wall biogenesis/degradation</keyword>
<proteinExistence type="inferred from homology"/>
<evidence type="ECO:0000313" key="16">
    <source>
        <dbReference type="EMBL" id="KAG6386663.1"/>
    </source>
</evidence>
<dbReference type="Gene3D" id="1.20.140.40">
    <property type="entry name" value="Invertase/pectin methylesterase inhibitor family protein"/>
    <property type="match status" value="1"/>
</dbReference>
<dbReference type="Gene3D" id="2.160.20.10">
    <property type="entry name" value="Single-stranded right-handed beta-helix, Pectin lyase-like"/>
    <property type="match status" value="1"/>
</dbReference>
<dbReference type="GO" id="GO:0030599">
    <property type="term" value="F:pectinesterase activity"/>
    <property type="evidence" value="ECO:0007669"/>
    <property type="project" value="UniProtKB-UniRule"/>
</dbReference>
<gene>
    <name evidence="16" type="ORF">SASPL_151832</name>
</gene>
<dbReference type="Proteomes" id="UP000298416">
    <property type="component" value="Unassembled WGS sequence"/>
</dbReference>